<accession>A0A9N9IB22</accession>
<feature type="non-terminal residue" evidence="1">
    <location>
        <position position="1"/>
    </location>
</feature>
<gene>
    <name evidence="1" type="ORF">FCALED_LOCUS14769</name>
</gene>
<protein>
    <submittedName>
        <fullName evidence="1">11172_t:CDS:1</fullName>
    </submittedName>
</protein>
<dbReference type="OrthoDB" id="2315951at2759"/>
<evidence type="ECO:0000313" key="1">
    <source>
        <dbReference type="EMBL" id="CAG8727479.1"/>
    </source>
</evidence>
<proteinExistence type="predicted"/>
<dbReference type="EMBL" id="CAJVPQ010011500">
    <property type="protein sequence ID" value="CAG8727479.1"/>
    <property type="molecule type" value="Genomic_DNA"/>
</dbReference>
<dbReference type="Gene3D" id="3.80.10.10">
    <property type="entry name" value="Ribonuclease Inhibitor"/>
    <property type="match status" value="1"/>
</dbReference>
<dbReference type="InterPro" id="IPR032675">
    <property type="entry name" value="LRR_dom_sf"/>
</dbReference>
<reference evidence="1" key="1">
    <citation type="submission" date="2021-06" db="EMBL/GenBank/DDBJ databases">
        <authorList>
            <person name="Kallberg Y."/>
            <person name="Tangrot J."/>
            <person name="Rosling A."/>
        </authorList>
    </citation>
    <scope>NUCLEOTIDE SEQUENCE</scope>
    <source>
        <strain evidence="1">UK204</strain>
    </source>
</reference>
<dbReference type="Proteomes" id="UP000789570">
    <property type="component" value="Unassembled WGS sequence"/>
</dbReference>
<keyword evidence="2" id="KW-1185">Reference proteome</keyword>
<evidence type="ECO:0000313" key="2">
    <source>
        <dbReference type="Proteomes" id="UP000789570"/>
    </source>
</evidence>
<organism evidence="1 2">
    <name type="scientific">Funneliformis caledonium</name>
    <dbReference type="NCBI Taxonomy" id="1117310"/>
    <lineage>
        <taxon>Eukaryota</taxon>
        <taxon>Fungi</taxon>
        <taxon>Fungi incertae sedis</taxon>
        <taxon>Mucoromycota</taxon>
        <taxon>Glomeromycotina</taxon>
        <taxon>Glomeromycetes</taxon>
        <taxon>Glomerales</taxon>
        <taxon>Glomeraceae</taxon>
        <taxon>Funneliformis</taxon>
    </lineage>
</organism>
<comment type="caution">
    <text evidence="1">The sequence shown here is derived from an EMBL/GenBank/DDBJ whole genome shotgun (WGS) entry which is preliminary data.</text>
</comment>
<sequence length="529" mass="61570">MNYEILNLQNFPSKQPGLSNLIRVEMNYVDSLVLTSKNIEYLIKLISLNCDQICYLDISLNPTVYSLDIIHYIADMIKAQKYLTEFSISFVKLNFDPIMFALLSKRFSLISVRFTNIKFTKTSNNLLKEFNILKDLNLVHCDGACNDINDILEIDSIFKIKKFTTPAQTLPTECMKRIFQHIHDDSTSKLYPSLLVNKYWCKNVVTFLWNRPFQMCPKHNRYKLIRTLLTFFSLEETTLINSKLKAYNILIPARPNPIFNYSSMVQEISYMDLETFVKSYLTKITTGCYNDIQKVQILFITISLFQMFLRQGTNIKTLVIDKEIYTMDLPDISIFTESHPSGSTNLFQLRIDYNSIKIRNIIQFLKYISDVCKDIQILEFKFNINAYSDELLQSISNTITKQNNLREFSLSNTKHIGIESVMMSLLVHVNTLTSISLAFLNLEQKSMDILLNLKQLKELRIWFCEGLNHYSSIHRFELNTLHLVELSSSVKTRRITQSILQSTGNSITQLGFNIQYIENLDITLTYCPN</sequence>
<dbReference type="AlphaFoldDB" id="A0A9N9IB22"/>
<dbReference type="SUPFAM" id="SSF52047">
    <property type="entry name" value="RNI-like"/>
    <property type="match status" value="1"/>
</dbReference>
<name>A0A9N9IB22_9GLOM</name>